<dbReference type="HOGENOM" id="CLU_189343_0_0_1"/>
<name>M5FYM6_DACPD</name>
<dbReference type="GeneID" id="63692431"/>
<accession>M5FYM6</accession>
<dbReference type="EMBL" id="JH795872">
    <property type="protein sequence ID" value="EJT98646.1"/>
    <property type="molecule type" value="Genomic_DNA"/>
</dbReference>
<evidence type="ECO:0000313" key="3">
    <source>
        <dbReference type="Proteomes" id="UP000030653"/>
    </source>
</evidence>
<organism evidence="2 3">
    <name type="scientific">Dacryopinax primogenitus (strain DJM 731)</name>
    <name type="common">Brown rot fungus</name>
    <dbReference type="NCBI Taxonomy" id="1858805"/>
    <lineage>
        <taxon>Eukaryota</taxon>
        <taxon>Fungi</taxon>
        <taxon>Dikarya</taxon>
        <taxon>Basidiomycota</taxon>
        <taxon>Agaricomycotina</taxon>
        <taxon>Dacrymycetes</taxon>
        <taxon>Dacrymycetales</taxon>
        <taxon>Dacrymycetaceae</taxon>
        <taxon>Dacryopinax</taxon>
    </lineage>
</organism>
<dbReference type="RefSeq" id="XP_040625544.1">
    <property type="nucleotide sequence ID" value="XM_040777369.1"/>
</dbReference>
<evidence type="ECO:0000256" key="1">
    <source>
        <dbReference type="SAM" id="MobiDB-lite"/>
    </source>
</evidence>
<sequence>MSTEFTTTAVPQSGVNARKEDAEAAQSEQSRRIPQSEVDDLGGQGNVVEGYTRGKKVDAFRQEREVDEAVERAMEQDEGMN</sequence>
<reference evidence="2 3" key="1">
    <citation type="journal article" date="2012" name="Science">
        <title>The Paleozoic origin of enzymatic lignin decomposition reconstructed from 31 fungal genomes.</title>
        <authorList>
            <person name="Floudas D."/>
            <person name="Binder M."/>
            <person name="Riley R."/>
            <person name="Barry K."/>
            <person name="Blanchette R.A."/>
            <person name="Henrissat B."/>
            <person name="Martinez A.T."/>
            <person name="Otillar R."/>
            <person name="Spatafora J.W."/>
            <person name="Yadav J.S."/>
            <person name="Aerts A."/>
            <person name="Benoit I."/>
            <person name="Boyd A."/>
            <person name="Carlson A."/>
            <person name="Copeland A."/>
            <person name="Coutinho P.M."/>
            <person name="de Vries R.P."/>
            <person name="Ferreira P."/>
            <person name="Findley K."/>
            <person name="Foster B."/>
            <person name="Gaskell J."/>
            <person name="Glotzer D."/>
            <person name="Gorecki P."/>
            <person name="Heitman J."/>
            <person name="Hesse C."/>
            <person name="Hori C."/>
            <person name="Igarashi K."/>
            <person name="Jurgens J.A."/>
            <person name="Kallen N."/>
            <person name="Kersten P."/>
            <person name="Kohler A."/>
            <person name="Kuees U."/>
            <person name="Kumar T.K.A."/>
            <person name="Kuo A."/>
            <person name="LaButti K."/>
            <person name="Larrondo L.F."/>
            <person name="Lindquist E."/>
            <person name="Ling A."/>
            <person name="Lombard V."/>
            <person name="Lucas S."/>
            <person name="Lundell T."/>
            <person name="Martin R."/>
            <person name="McLaughlin D.J."/>
            <person name="Morgenstern I."/>
            <person name="Morin E."/>
            <person name="Murat C."/>
            <person name="Nagy L.G."/>
            <person name="Nolan M."/>
            <person name="Ohm R.A."/>
            <person name="Patyshakuliyeva A."/>
            <person name="Rokas A."/>
            <person name="Ruiz-Duenas F.J."/>
            <person name="Sabat G."/>
            <person name="Salamov A."/>
            <person name="Samejima M."/>
            <person name="Schmutz J."/>
            <person name="Slot J.C."/>
            <person name="St John F."/>
            <person name="Stenlid J."/>
            <person name="Sun H."/>
            <person name="Sun S."/>
            <person name="Syed K."/>
            <person name="Tsang A."/>
            <person name="Wiebenga A."/>
            <person name="Young D."/>
            <person name="Pisabarro A."/>
            <person name="Eastwood D.C."/>
            <person name="Martin F."/>
            <person name="Cullen D."/>
            <person name="Grigoriev I.V."/>
            <person name="Hibbett D.S."/>
        </authorList>
    </citation>
    <scope>NUCLEOTIDE SEQUENCE [LARGE SCALE GENOMIC DNA]</scope>
    <source>
        <strain evidence="2 3">DJM-731 SS1</strain>
    </source>
</reference>
<feature type="region of interest" description="Disordered" evidence="1">
    <location>
        <begin position="1"/>
        <end position="50"/>
    </location>
</feature>
<feature type="compositionally biased region" description="Polar residues" evidence="1">
    <location>
        <begin position="1"/>
        <end position="15"/>
    </location>
</feature>
<evidence type="ECO:0000313" key="2">
    <source>
        <dbReference type="EMBL" id="EJT98646.1"/>
    </source>
</evidence>
<proteinExistence type="predicted"/>
<protein>
    <submittedName>
        <fullName evidence="2">Uncharacterized protein</fullName>
    </submittedName>
</protein>
<dbReference type="OrthoDB" id="3146826at2759"/>
<dbReference type="Proteomes" id="UP000030653">
    <property type="component" value="Unassembled WGS sequence"/>
</dbReference>
<gene>
    <name evidence="2" type="ORF">DACRYDRAFT_96415</name>
</gene>
<keyword evidence="3" id="KW-1185">Reference proteome</keyword>
<dbReference type="AlphaFoldDB" id="M5FYM6"/>